<organism evidence="11 12">
    <name type="scientific">Puccinia coronata f. sp. avenae</name>
    <dbReference type="NCBI Taxonomy" id="200324"/>
    <lineage>
        <taxon>Eukaryota</taxon>
        <taxon>Fungi</taxon>
        <taxon>Dikarya</taxon>
        <taxon>Basidiomycota</taxon>
        <taxon>Pucciniomycotina</taxon>
        <taxon>Pucciniomycetes</taxon>
        <taxon>Pucciniales</taxon>
        <taxon>Pucciniaceae</taxon>
        <taxon>Puccinia</taxon>
    </lineage>
</organism>
<comment type="subcellular location">
    <subcellularLocation>
        <location evidence="1">Membrane</location>
        <topology evidence="1">Multi-pass membrane protein</topology>
    </subcellularLocation>
</comment>
<keyword evidence="2" id="KW-0812">Transmembrane</keyword>
<dbReference type="GO" id="GO:0005524">
    <property type="term" value="F:ATP binding"/>
    <property type="evidence" value="ECO:0007669"/>
    <property type="project" value="UniProtKB-KW"/>
</dbReference>
<dbReference type="SUPFAM" id="SSF52540">
    <property type="entry name" value="P-loop containing nucleoside triphosphate hydrolases"/>
    <property type="match status" value="1"/>
</dbReference>
<evidence type="ECO:0000256" key="5">
    <source>
        <dbReference type="ARBA" id="ARBA00022806"/>
    </source>
</evidence>
<dbReference type="Gene3D" id="3.40.50.300">
    <property type="entry name" value="P-loop containing nucleotide triphosphate hydrolases"/>
    <property type="match status" value="2"/>
</dbReference>
<evidence type="ECO:0000256" key="3">
    <source>
        <dbReference type="ARBA" id="ARBA00022741"/>
    </source>
</evidence>
<dbReference type="InterPro" id="IPR004179">
    <property type="entry name" value="Sec63-dom"/>
</dbReference>
<keyword evidence="7" id="KW-1133">Transmembrane helix</keyword>
<dbReference type="GO" id="GO:0003724">
    <property type="term" value="F:RNA helicase activity"/>
    <property type="evidence" value="ECO:0007669"/>
    <property type="project" value="TreeGrafter"/>
</dbReference>
<feature type="domain" description="SEC63" evidence="10">
    <location>
        <begin position="331"/>
        <end position="609"/>
    </location>
</feature>
<evidence type="ECO:0000256" key="1">
    <source>
        <dbReference type="ARBA" id="ARBA00004141"/>
    </source>
</evidence>
<dbReference type="Gene3D" id="1.10.150.20">
    <property type="entry name" value="5' to 3' exonuclease, C-terminal subdomain"/>
    <property type="match status" value="1"/>
</dbReference>
<dbReference type="Gene3D" id="1.10.10.10">
    <property type="entry name" value="Winged helix-like DNA-binding domain superfamily/Winged helix DNA-binding domain"/>
    <property type="match status" value="1"/>
</dbReference>
<evidence type="ECO:0000313" key="12">
    <source>
        <dbReference type="Proteomes" id="UP000235392"/>
    </source>
</evidence>
<keyword evidence="3" id="KW-0547">Nucleotide-binding</keyword>
<dbReference type="GO" id="GO:0016787">
    <property type="term" value="F:hydrolase activity"/>
    <property type="evidence" value="ECO:0007669"/>
    <property type="project" value="UniProtKB-KW"/>
</dbReference>
<keyword evidence="8" id="KW-0472">Membrane</keyword>
<dbReference type="SUPFAM" id="SSF158702">
    <property type="entry name" value="Sec63 N-terminal domain-like"/>
    <property type="match status" value="1"/>
</dbReference>
<comment type="caution">
    <text evidence="11">The sequence shown here is derived from an EMBL/GenBank/DDBJ whole genome shotgun (WGS) entry which is preliminary data.</text>
</comment>
<dbReference type="Gene3D" id="1.10.3380.10">
    <property type="entry name" value="Sec63 N-terminal domain-like domain"/>
    <property type="match status" value="1"/>
</dbReference>
<evidence type="ECO:0000313" key="11">
    <source>
        <dbReference type="EMBL" id="PLW32509.1"/>
    </source>
</evidence>
<dbReference type="InterPro" id="IPR027417">
    <property type="entry name" value="P-loop_NTPase"/>
</dbReference>
<dbReference type="InterPro" id="IPR036388">
    <property type="entry name" value="WH-like_DNA-bd_sf"/>
</dbReference>
<keyword evidence="5" id="KW-0347">Helicase</keyword>
<dbReference type="InterPro" id="IPR016024">
    <property type="entry name" value="ARM-type_fold"/>
</dbReference>
<evidence type="ECO:0000256" key="8">
    <source>
        <dbReference type="ARBA" id="ARBA00023136"/>
    </source>
</evidence>
<evidence type="ECO:0000259" key="10">
    <source>
        <dbReference type="SMART" id="SM00973"/>
    </source>
</evidence>
<dbReference type="Pfam" id="PF23445">
    <property type="entry name" value="WHD_SNRNP200"/>
    <property type="match status" value="1"/>
</dbReference>
<dbReference type="SMART" id="SM00973">
    <property type="entry name" value="Sec63"/>
    <property type="match status" value="1"/>
</dbReference>
<dbReference type="FunFam" id="1.10.10.10:FF:000012">
    <property type="entry name" value="U5 small nuclear ribonucleoprotein helicase"/>
    <property type="match status" value="1"/>
</dbReference>
<gene>
    <name evidence="11" type="ORF">PCASD_14652</name>
</gene>
<dbReference type="GO" id="GO:0016020">
    <property type="term" value="C:membrane"/>
    <property type="evidence" value="ECO:0007669"/>
    <property type="project" value="UniProtKB-SubCell"/>
</dbReference>
<dbReference type="PANTHER" id="PTHR24075">
    <property type="entry name" value="SEC63 DOMAIN-CONTAINING"/>
    <property type="match status" value="1"/>
</dbReference>
<dbReference type="InterPro" id="IPR057842">
    <property type="entry name" value="WH_MER3"/>
</dbReference>
<dbReference type="FunFam" id="1.10.150.20:FF:000013">
    <property type="entry name" value="U5 small nuclear ribonucleoprotein kDa helicase"/>
    <property type="match status" value="1"/>
</dbReference>
<dbReference type="EMBL" id="PGCI01000241">
    <property type="protein sequence ID" value="PLW32509.1"/>
    <property type="molecule type" value="Genomic_DNA"/>
</dbReference>
<protein>
    <recommendedName>
        <fullName evidence="10">SEC63 domain-containing protein</fullName>
    </recommendedName>
</protein>
<dbReference type="SUPFAM" id="SSF48371">
    <property type="entry name" value="ARM repeat"/>
    <property type="match status" value="1"/>
</dbReference>
<keyword evidence="4" id="KW-0378">Hydrolase</keyword>
<dbReference type="PANTHER" id="PTHR24075:SF5">
    <property type="entry name" value="U5 SMALL NUCLEAR RIBONUCLEOPROTEIN 200 KDA HELICASE"/>
    <property type="match status" value="1"/>
</dbReference>
<accession>A0A2N5U448</accession>
<sequence>MVERTGLLIADEIHLIGSEIRTAYEVIVSRTRYVTAQSKISKTRIVALGCPLANARDLGNWIGANSQAIFNFAPGSRPLPLEVHIQSFNVPHVPSLMIQMAKPAYLSILKYAHEKPVTTFVPPRKQCRLTASKLSIYALSDKDLQRFLNIEQEDLAKVSDENLCETLASGIGYYHEAMSNTDKVIVQKLFKVGAIQNFVASKDTAWSIPITAQSKDSLSRCVLMCQQVQKEFIKKFLNEGLPIESHLHLSLHDHFNAEIVAKTIENTPDAVDWCTRQWFYRRLVANPNYYDMQATDHRHLSNHLFELVESTLSNLQNSNCIAIEDKIDTTALPLGIVAAYYNINFITADLFSMSLTDKTKLKGILKIISAAQQFESIPLRHGEEGLLKKVHDRVPVKVGKVEYLSPHFKTNILLHAHLSRLTLPSDLILDQECLNTTVAMEFFQMIVQAVWNHNSPLKQIPGFTLEIIQRCTTANVTQVTDIMELEDDERNRLLQIDTKHLAKVAKFVNSYPAIEIKHEIKDEGSLVTNTPITLKVSLVAEDDDEEEGSKTAVSGNVSHFVFVSSPAHKTVETHSPGERKIYEMVDLLVAHDLPMREGVKDALEMELNMMLFPILLKHLRSIVTHFLENERAKPQTDWEPLNVQTSERVSALLIDFVRYVNRLGFLGSDYHTIATRIKHKMAQLCALIVHHKDRPPLINNPPVKNQMIDYFLAWATNVNMEASRQRANWELSMACLKALAAHYDKLKLQAKHSLVFHAPKSHLVHNRLFSRHYDYLTFMLAEVTKLKAVAAGNGSTPEQAAALQRELSLITREIVELTEFREQTMSCLVKLVAANMNPAFRYLVNLFHHRDTHIKQALSSKQQLQLLNHLELYPAELTPDEYLDPHIDIWLPNLKLPKHIHLAPTSCSPDNAVPEHIQANLLHLLSRFLSTAPRVASSSSCFNTFSNLLGSFMSQKGRISLVGAIDSICHHSNHPISPKAIKLLQDLNSFSTIQIDEPEFERRLNAFSHLNHADDASHSKLAPKEWELLIQHSLFQIRDPDELSLRGSAASALCRFLELAESNPDSEVQMTLKVVMIPSLKKALRSKLEIILQEVLTVFACAVAKQFPAVSELKEMRCLTDPDQVNEAIQTIGGIIKLLNWSAYNAVLQFYVKLIHKPTAVNKVTFMEQHEEDGPDESLMIMIGEGVAFVATFLPESSSPNLISGIISCLSNILKPTHQETRQSTRATDVRIKQEFKIDSQASSLLMGGEPDDREPDPVQPGGILPDRHAGRLPPLWPQQKENVKSSLHLIINAFSLLLPHQPSLFPLFLVLMRHPALTTDAFNLLPDGILPHISTLDTPLPENHPLYQSELFWQGPDCSSRSIKDVRDQYVWRPNSCDRSLIEDNFTSPWSEQSPRNLNTNQDTKDTNQDTTMSSIAEGSSNDLITIEEQLTFKWNIQMSGSSIPSAFSYEVVFREIDAWVLEFDETDRILQLESHPKSAPVQRNVDLQPLFIQNFHLTRLIAAIEGQLLLKFHALPRAAGSIDLLPAAPNSVPQQVKDHRKNTIIQKLAAHLWSRNLLHDHSVIDQSEFDQNIVILNLASRALDAKSLVGSYVSSTEVLGKFVFVKGPLLRAMKEGKWLVCQDIDRASDLRVIQDVFSVINQLADLISHRAQHEIGGGYGGHGGLNGVGIDLGAQSGWQPANKRFLLLATRTCHHEKGKSFVGEQYWKEVAISSRTKEDILNVVTRQTPNSSENVCDRMVHAWEEVSSSQIDAS</sequence>
<evidence type="ECO:0000256" key="6">
    <source>
        <dbReference type="ARBA" id="ARBA00022840"/>
    </source>
</evidence>
<feature type="compositionally biased region" description="Polar residues" evidence="9">
    <location>
        <begin position="1386"/>
        <end position="1399"/>
    </location>
</feature>
<dbReference type="GO" id="GO:0000388">
    <property type="term" value="P:spliceosome conformational change to release U4 (or U4atac) and U1 (or U11)"/>
    <property type="evidence" value="ECO:0007669"/>
    <property type="project" value="TreeGrafter"/>
</dbReference>
<dbReference type="GO" id="GO:0005681">
    <property type="term" value="C:spliceosomal complex"/>
    <property type="evidence" value="ECO:0007669"/>
    <property type="project" value="TreeGrafter"/>
</dbReference>
<evidence type="ECO:0000256" key="4">
    <source>
        <dbReference type="ARBA" id="ARBA00022801"/>
    </source>
</evidence>
<keyword evidence="6" id="KW-0067">ATP-binding</keyword>
<reference evidence="11 12" key="1">
    <citation type="submission" date="2017-11" db="EMBL/GenBank/DDBJ databases">
        <title>De novo assembly and phasing of dikaryotic genomes from two isolates of Puccinia coronata f. sp. avenae, the causal agent of oat crown rust.</title>
        <authorList>
            <person name="Miller M.E."/>
            <person name="Zhang Y."/>
            <person name="Omidvar V."/>
            <person name="Sperschneider J."/>
            <person name="Schwessinger B."/>
            <person name="Raley C."/>
            <person name="Palmer J.M."/>
            <person name="Garnica D."/>
            <person name="Upadhyaya N."/>
            <person name="Rathjen J."/>
            <person name="Taylor J.M."/>
            <person name="Park R.F."/>
            <person name="Dodds P.N."/>
            <person name="Hirsch C.D."/>
            <person name="Kianian S.F."/>
            <person name="Figueroa M."/>
        </authorList>
    </citation>
    <scope>NUCLEOTIDE SEQUENCE [LARGE SCALE GENOMIC DNA]</scope>
    <source>
        <strain evidence="11">12SD80</strain>
    </source>
</reference>
<feature type="region of interest" description="Disordered" evidence="9">
    <location>
        <begin position="1385"/>
        <end position="1416"/>
    </location>
</feature>
<dbReference type="Pfam" id="PF02889">
    <property type="entry name" value="Sec63"/>
    <property type="match status" value="1"/>
</dbReference>
<proteinExistence type="predicted"/>
<evidence type="ECO:0000256" key="2">
    <source>
        <dbReference type="ARBA" id="ARBA00022692"/>
    </source>
</evidence>
<dbReference type="Pfam" id="PF07539">
    <property type="entry name" value="UTP20_N"/>
    <property type="match status" value="1"/>
</dbReference>
<dbReference type="GO" id="GO:0003723">
    <property type="term" value="F:RNA binding"/>
    <property type="evidence" value="ECO:0007669"/>
    <property type="project" value="TreeGrafter"/>
</dbReference>
<dbReference type="Proteomes" id="UP000235392">
    <property type="component" value="Unassembled WGS sequence"/>
</dbReference>
<feature type="region of interest" description="Disordered" evidence="9">
    <location>
        <begin position="1243"/>
        <end position="1271"/>
    </location>
</feature>
<dbReference type="InterPro" id="IPR011430">
    <property type="entry name" value="UTP20_N"/>
</dbReference>
<name>A0A2N5U448_9BASI</name>
<evidence type="ECO:0000256" key="7">
    <source>
        <dbReference type="ARBA" id="ARBA00022989"/>
    </source>
</evidence>
<evidence type="ECO:0000256" key="9">
    <source>
        <dbReference type="SAM" id="MobiDB-lite"/>
    </source>
</evidence>